<keyword evidence="1" id="KW-0808">Transferase</keyword>
<feature type="domain" description="Glycosyltransferase subfamily 4-like N-terminal" evidence="4">
    <location>
        <begin position="254"/>
        <end position="330"/>
    </location>
</feature>
<dbReference type="InterPro" id="IPR050194">
    <property type="entry name" value="Glycosyltransferase_grp1"/>
</dbReference>
<feature type="domain" description="Glycosyl transferase family 1" evidence="3">
    <location>
        <begin position="350"/>
        <end position="508"/>
    </location>
</feature>
<name>A0A0G4H4D0_9ALVE</name>
<evidence type="ECO:0008006" key="6">
    <source>
        <dbReference type="Google" id="ProtNLM"/>
    </source>
</evidence>
<dbReference type="Pfam" id="PF00534">
    <property type="entry name" value="Glycos_transf_1"/>
    <property type="match status" value="1"/>
</dbReference>
<reference evidence="5" key="1">
    <citation type="submission" date="2014-11" db="EMBL/GenBank/DDBJ databases">
        <authorList>
            <person name="Otto D Thomas"/>
            <person name="Naeem Raeece"/>
        </authorList>
    </citation>
    <scope>NUCLEOTIDE SEQUENCE</scope>
</reference>
<dbReference type="AlphaFoldDB" id="A0A0G4H4D0"/>
<feature type="region of interest" description="Disordered" evidence="2">
    <location>
        <begin position="67"/>
        <end position="147"/>
    </location>
</feature>
<dbReference type="VEuPathDB" id="CryptoDB:Cvel_24652"/>
<dbReference type="InterPro" id="IPR028098">
    <property type="entry name" value="Glyco_trans_4-like_N"/>
</dbReference>
<evidence type="ECO:0000259" key="4">
    <source>
        <dbReference type="Pfam" id="PF13439"/>
    </source>
</evidence>
<dbReference type="PANTHER" id="PTHR45947:SF3">
    <property type="entry name" value="SULFOQUINOVOSYL TRANSFERASE SQD2"/>
    <property type="match status" value="1"/>
</dbReference>
<dbReference type="Gene3D" id="3.40.50.2000">
    <property type="entry name" value="Glycogen Phosphorylase B"/>
    <property type="match status" value="2"/>
</dbReference>
<dbReference type="CDD" id="cd03814">
    <property type="entry name" value="GT4-like"/>
    <property type="match status" value="1"/>
</dbReference>
<dbReference type="PANTHER" id="PTHR45947">
    <property type="entry name" value="SULFOQUINOVOSYL TRANSFERASE SQD2"/>
    <property type="match status" value="1"/>
</dbReference>
<feature type="compositionally biased region" description="Basic and acidic residues" evidence="2">
    <location>
        <begin position="95"/>
        <end position="116"/>
    </location>
</feature>
<gene>
    <name evidence="5" type="ORF">Cvel_24652</name>
</gene>
<dbReference type="SUPFAM" id="SSF53756">
    <property type="entry name" value="UDP-Glycosyltransferase/glycogen phosphorylase"/>
    <property type="match status" value="1"/>
</dbReference>
<proteinExistence type="predicted"/>
<protein>
    <recommendedName>
        <fullName evidence="6">Glycosyltransferase subfamily 4-like N-terminal domain-containing protein</fullName>
    </recommendedName>
</protein>
<evidence type="ECO:0000313" key="5">
    <source>
        <dbReference type="EMBL" id="CEM38627.1"/>
    </source>
</evidence>
<keyword evidence="1" id="KW-0328">Glycosyltransferase</keyword>
<dbReference type="Pfam" id="PF13439">
    <property type="entry name" value="Glyco_transf_4"/>
    <property type="match status" value="1"/>
</dbReference>
<feature type="region of interest" description="Disordered" evidence="2">
    <location>
        <begin position="568"/>
        <end position="608"/>
    </location>
</feature>
<sequence length="630" mass="69051">MPVTQDGPTILFSSRSAALRDLLSLHLWLSSSLVHSCICSGYANRFQEMLKHLRRSRDKVSVLTVDAPEADTQPAPATTQTAPSDPSTSACSCARRAEGEGETGEREGAKAEEKTQQNETTQETLTGPPPEAAVSAPDRTPLPLSESDAPATWEGIPVHHTPGFVFPFYKHIKVSLDLPHLLGLRLLKRERPDILHVSSPGTLVVTAALLYARMLRDVASPEVAQKVARAAGRRVGRLDVSWRDRVLRSVGRKRGMRGLPLVLSYHTHLPVYARNYLGWVPGVEWASWAVIRSIHNLADLTLTTSPQLKQQLVERGVKRVDVWQKGVDVEVFDPRFKSEAMRRRLLGLKEGEAEEGPLLLYVGRLGAEKRLKELKAVLMNLRESGVKARLAIVGKGPQGEELREFFADTPTVFTGPLSGQMLSEAFASADVFVMPSDSETLGFVVLESMASGVPVVGVNAGGVPSLISSGTTGVIVEDPDDFGTFTEEVRRLCVDSEGRAKMAIAAREEAVRWGWAASMERLRTDQYDQAIRSFVARRAKGSLRLPARLRLLRLKFFALLSGLSRKKESPVSSTDTQQQQQEEQKDEKTPTPQKQQIQEEADAGAALSVDRELAEITKQIAQARAAAASA</sequence>
<evidence type="ECO:0000256" key="2">
    <source>
        <dbReference type="SAM" id="MobiDB-lite"/>
    </source>
</evidence>
<evidence type="ECO:0000259" key="3">
    <source>
        <dbReference type="Pfam" id="PF00534"/>
    </source>
</evidence>
<accession>A0A0G4H4D0</accession>
<dbReference type="InterPro" id="IPR001296">
    <property type="entry name" value="Glyco_trans_1"/>
</dbReference>
<feature type="compositionally biased region" description="Low complexity" evidence="2">
    <location>
        <begin position="67"/>
        <end position="90"/>
    </location>
</feature>
<dbReference type="GO" id="GO:0016757">
    <property type="term" value="F:glycosyltransferase activity"/>
    <property type="evidence" value="ECO:0007669"/>
    <property type="project" value="UniProtKB-KW"/>
</dbReference>
<evidence type="ECO:0000256" key="1">
    <source>
        <dbReference type="ARBA" id="ARBA00022676"/>
    </source>
</evidence>
<organism evidence="5">
    <name type="scientific">Chromera velia CCMP2878</name>
    <dbReference type="NCBI Taxonomy" id="1169474"/>
    <lineage>
        <taxon>Eukaryota</taxon>
        <taxon>Sar</taxon>
        <taxon>Alveolata</taxon>
        <taxon>Colpodellida</taxon>
        <taxon>Chromeraceae</taxon>
        <taxon>Chromera</taxon>
    </lineage>
</organism>
<dbReference type="EMBL" id="CDMZ01001869">
    <property type="protein sequence ID" value="CEM38627.1"/>
    <property type="molecule type" value="Genomic_DNA"/>
</dbReference>